<dbReference type="Proteomes" id="UP001156870">
    <property type="component" value="Unassembled WGS sequence"/>
</dbReference>
<dbReference type="SUPFAM" id="SSF51445">
    <property type="entry name" value="(Trans)glycosidases"/>
    <property type="match status" value="1"/>
</dbReference>
<evidence type="ECO:0000313" key="3">
    <source>
        <dbReference type="Proteomes" id="UP001156870"/>
    </source>
</evidence>
<name>A0AA37T5I6_9GAMM</name>
<keyword evidence="3" id="KW-1185">Reference proteome</keyword>
<feature type="signal peptide" evidence="1">
    <location>
        <begin position="1"/>
        <end position="28"/>
    </location>
</feature>
<keyword evidence="1" id="KW-0732">Signal</keyword>
<gene>
    <name evidence="2" type="ORF">GCM10007877_17940</name>
</gene>
<feature type="chain" id="PRO_5041421710" description="Endo-beta-1,6-galactanase-like domain-containing protein" evidence="1">
    <location>
        <begin position="29"/>
        <end position="382"/>
    </location>
</feature>
<dbReference type="EMBL" id="BSPD01000039">
    <property type="protein sequence ID" value="GLS26079.1"/>
    <property type="molecule type" value="Genomic_DNA"/>
</dbReference>
<comment type="caution">
    <text evidence="2">The sequence shown here is derived from an EMBL/GenBank/DDBJ whole genome shotgun (WGS) entry which is preliminary data.</text>
</comment>
<evidence type="ECO:0000256" key="1">
    <source>
        <dbReference type="SAM" id="SignalP"/>
    </source>
</evidence>
<sequence length="382" mass="43669">MKSLFSVQYGKRVAVASLISMLSSQVAAIDVRFNTRDAGVVKQSEMWTVGTSNVRESSEYVGNTIDAMRFGAVQEYALQADGTLSDEAKAEIDGYVEKLDQLNRLNFQNDPDNYKEIRTVTLMASSAKDKVHPYYVSANGNNINTGRWRNMFKAYVRYVEDVHNLTVRFIEPGNETDFGDKYKNKENWRKIHRVFNEDDTLSNYPIVGPSTLSAGAVHNWWPYVQNNTDWAATHVINGTMKNYIRFLKQSKQEGKPYFASENHSLAEMIICANYADCIGGLWWRTSADKGDWSRVSKTGRQLAYVEDRPNWTVATVYKQRRARKIWLFASGGTRATSNNAQPTTYTFISEDRDVYFDGIGPQRQFEIEVQKDATYAIEVTWE</sequence>
<dbReference type="InterPro" id="IPR017853">
    <property type="entry name" value="GH"/>
</dbReference>
<protein>
    <recommendedName>
        <fullName evidence="4">Endo-beta-1,6-galactanase-like domain-containing protein</fullName>
    </recommendedName>
</protein>
<reference evidence="2 3" key="1">
    <citation type="journal article" date="2014" name="Int. J. Syst. Evol. Microbiol.">
        <title>Complete genome sequence of Corynebacterium casei LMG S-19264T (=DSM 44701T), isolated from a smear-ripened cheese.</title>
        <authorList>
            <consortium name="US DOE Joint Genome Institute (JGI-PGF)"/>
            <person name="Walter F."/>
            <person name="Albersmeier A."/>
            <person name="Kalinowski J."/>
            <person name="Ruckert C."/>
        </authorList>
    </citation>
    <scope>NUCLEOTIDE SEQUENCE [LARGE SCALE GENOMIC DNA]</scope>
    <source>
        <strain evidence="2 3">NBRC 110095</strain>
    </source>
</reference>
<dbReference type="AlphaFoldDB" id="A0AA37T5I6"/>
<accession>A0AA37T5I6</accession>
<organism evidence="2 3">
    <name type="scientific">Marinibactrum halimedae</name>
    <dbReference type="NCBI Taxonomy" id="1444977"/>
    <lineage>
        <taxon>Bacteria</taxon>
        <taxon>Pseudomonadati</taxon>
        <taxon>Pseudomonadota</taxon>
        <taxon>Gammaproteobacteria</taxon>
        <taxon>Cellvibrionales</taxon>
        <taxon>Cellvibrionaceae</taxon>
        <taxon>Marinibactrum</taxon>
    </lineage>
</organism>
<evidence type="ECO:0008006" key="4">
    <source>
        <dbReference type="Google" id="ProtNLM"/>
    </source>
</evidence>
<evidence type="ECO:0000313" key="2">
    <source>
        <dbReference type="EMBL" id="GLS26079.1"/>
    </source>
</evidence>
<dbReference type="RefSeq" id="WP_232592979.1">
    <property type="nucleotide sequence ID" value="NZ_BSPD01000039.1"/>
</dbReference>
<proteinExistence type="predicted"/>